<organism evidence="3 4">
    <name type="scientific">Thioclava nitratireducens</name>
    <dbReference type="NCBI Taxonomy" id="1915078"/>
    <lineage>
        <taxon>Bacteria</taxon>
        <taxon>Pseudomonadati</taxon>
        <taxon>Pseudomonadota</taxon>
        <taxon>Alphaproteobacteria</taxon>
        <taxon>Rhodobacterales</taxon>
        <taxon>Paracoccaceae</taxon>
        <taxon>Thioclava</taxon>
    </lineage>
</organism>
<dbReference type="CDD" id="cd16325">
    <property type="entry name" value="LolA"/>
    <property type="match status" value="1"/>
</dbReference>
<evidence type="ECO:0000313" key="4">
    <source>
        <dbReference type="Proteomes" id="UP000185622"/>
    </source>
</evidence>
<dbReference type="EMBL" id="CP019437">
    <property type="protein sequence ID" value="AQS49995.1"/>
    <property type="molecule type" value="Genomic_DNA"/>
</dbReference>
<accession>A0ABM6IM19</accession>
<evidence type="ECO:0000256" key="1">
    <source>
        <dbReference type="ARBA" id="ARBA00022729"/>
    </source>
</evidence>
<dbReference type="PANTHER" id="PTHR35869:SF1">
    <property type="entry name" value="OUTER-MEMBRANE LIPOPROTEIN CARRIER PROTEIN"/>
    <property type="match status" value="1"/>
</dbReference>
<dbReference type="SUPFAM" id="SSF89392">
    <property type="entry name" value="Prokaryotic lipoproteins and lipoprotein localization factors"/>
    <property type="match status" value="1"/>
</dbReference>
<protein>
    <submittedName>
        <fullName evidence="3">Cell envelope biogenesis protein LolA</fullName>
    </submittedName>
</protein>
<dbReference type="InterPro" id="IPR029046">
    <property type="entry name" value="LolA/LolB/LppX"/>
</dbReference>
<keyword evidence="4" id="KW-1185">Reference proteome</keyword>
<sequence>MKQIRILLAAIFTLALALPASAGKVSLNQISSYLNSLTSASADFTQVNSDGSISTGKLFIKRPGRARFQYNNDKTLVLASANRVAVFDPKSNQPPEQYPLVKTPLNLILGRNIDLNRNGMVVGYTTDGPKTIVTAQDPQHPEYGNIQLIFTDGPVELRQWVITNQSGEKTTTILNNLQKGGNFATSMFSIDQALAQRR</sequence>
<feature type="signal peptide" evidence="2">
    <location>
        <begin position="1"/>
        <end position="22"/>
    </location>
</feature>
<gene>
    <name evidence="3" type="ORF">BMG03_18540</name>
</gene>
<dbReference type="InterPro" id="IPR004564">
    <property type="entry name" value="OM_lipoprot_carrier_LolA-like"/>
</dbReference>
<proteinExistence type="predicted"/>
<dbReference type="RefSeq" id="WP_075776891.1">
    <property type="nucleotide sequence ID" value="NZ_CP019437.1"/>
</dbReference>
<evidence type="ECO:0000256" key="2">
    <source>
        <dbReference type="SAM" id="SignalP"/>
    </source>
</evidence>
<reference evidence="3 4" key="1">
    <citation type="submission" date="2017-01" db="EMBL/GenBank/DDBJ databases">
        <title>The complete genome sequence of a sulfur-oxidizing marine bacterium Thioclava sp. 25B10_4T.</title>
        <authorList>
            <person name="Liu Y."/>
            <person name="Lai Q."/>
            <person name="Shao Z."/>
        </authorList>
    </citation>
    <scope>NUCLEOTIDE SEQUENCE [LARGE SCALE GENOMIC DNA]</scope>
    <source>
        <strain evidence="3 4">25B10_4</strain>
    </source>
</reference>
<feature type="chain" id="PRO_5046884036" evidence="2">
    <location>
        <begin position="23"/>
        <end position="198"/>
    </location>
</feature>
<dbReference type="Proteomes" id="UP000185622">
    <property type="component" value="Chromosome"/>
</dbReference>
<evidence type="ECO:0000313" key="3">
    <source>
        <dbReference type="EMBL" id="AQS49995.1"/>
    </source>
</evidence>
<dbReference type="Gene3D" id="2.50.20.10">
    <property type="entry name" value="Lipoprotein localisation LolA/LolB/LppX"/>
    <property type="match status" value="1"/>
</dbReference>
<name>A0ABM6IM19_9RHOB</name>
<dbReference type="PANTHER" id="PTHR35869">
    <property type="entry name" value="OUTER-MEMBRANE LIPOPROTEIN CARRIER PROTEIN"/>
    <property type="match status" value="1"/>
</dbReference>
<dbReference type="Pfam" id="PF03548">
    <property type="entry name" value="LolA"/>
    <property type="match status" value="1"/>
</dbReference>
<keyword evidence="1 2" id="KW-0732">Signal</keyword>